<dbReference type="InterPro" id="IPR015919">
    <property type="entry name" value="Cadherin-like_sf"/>
</dbReference>
<name>A0A193PK14_9EUCA</name>
<sequence length="67" mass="7393">GQFPDVVIGSVYVTDLDDYDVVDKNFEVDPSTGADTKQYFTVDNDNGNITMKQGTPEGEYLLKVKVS</sequence>
<dbReference type="EMBL" id="LC159077">
    <property type="protein sequence ID" value="BAV16886.1"/>
    <property type="molecule type" value="Genomic_DNA"/>
</dbReference>
<dbReference type="AlphaFoldDB" id="A0A193PK14"/>
<feature type="non-terminal residue" evidence="1">
    <location>
        <position position="67"/>
    </location>
</feature>
<organism evidence="1">
    <name type="scientific">Caridina multidentata</name>
    <dbReference type="NCBI Taxonomy" id="293153"/>
    <lineage>
        <taxon>Eukaryota</taxon>
        <taxon>Metazoa</taxon>
        <taxon>Ecdysozoa</taxon>
        <taxon>Arthropoda</taxon>
        <taxon>Crustacea</taxon>
        <taxon>Multicrustacea</taxon>
        <taxon>Malacostraca</taxon>
        <taxon>Eumalacostraca</taxon>
        <taxon>Eucarida</taxon>
        <taxon>Decapoda</taxon>
        <taxon>Pleocyemata</taxon>
        <taxon>Caridea</taxon>
        <taxon>Atyoidea</taxon>
        <taxon>Atyidae</taxon>
        <taxon>Caridina</taxon>
    </lineage>
</organism>
<evidence type="ECO:0000313" key="1">
    <source>
        <dbReference type="EMBL" id="BAV16886.1"/>
    </source>
</evidence>
<dbReference type="GO" id="GO:0016020">
    <property type="term" value="C:membrane"/>
    <property type="evidence" value="ECO:0007669"/>
    <property type="project" value="InterPro"/>
</dbReference>
<proteinExistence type="predicted"/>
<dbReference type="SUPFAM" id="SSF49313">
    <property type="entry name" value="Cadherin-like"/>
    <property type="match status" value="1"/>
</dbReference>
<dbReference type="GO" id="GO:0005509">
    <property type="term" value="F:calcium ion binding"/>
    <property type="evidence" value="ECO:0007669"/>
    <property type="project" value="InterPro"/>
</dbReference>
<reference evidence="1" key="1">
    <citation type="journal article" date="2017" name="BMC Evol. Biol.">
        <title>Evolutionary origin of type IV classical cadherins in arthropods.</title>
        <authorList>
            <person name="Sasaki M."/>
            <person name="Akiyama-Oda Y."/>
            <person name="Oda H."/>
        </authorList>
    </citation>
    <scope>NUCLEOTIDE SEQUENCE</scope>
</reference>
<protein>
    <submittedName>
        <fullName evidence="1">Cadherin similar to Le1-cadherin</fullName>
    </submittedName>
</protein>
<accession>A0A193PK14</accession>
<feature type="non-terminal residue" evidence="1">
    <location>
        <position position="1"/>
    </location>
</feature>